<dbReference type="InterPro" id="IPR003439">
    <property type="entry name" value="ABC_transporter-like_ATP-bd"/>
</dbReference>
<dbReference type="GO" id="GO:0015847">
    <property type="term" value="P:putrescine transport"/>
    <property type="evidence" value="ECO:0007669"/>
    <property type="project" value="UniProtKB-ARBA"/>
</dbReference>
<sequence>MNSTVFAPWDDPQAKPLIQFKNVTKRFGGFTAIDNLSLDIFEREFFALLGPSGCGKTTMMRMLAGFEKPTEGHILLSGQDIDPVPPNKRAVNMMFQSYALFPHLNVWDNIAFGLRRDNMPKHDLEDRVEEMLRLTRLEKFARRKPHQISGGQRQRVALARSLAKAPKLLLLDEPLGALDKKLRQDTQFELMDIQEKTGTTFVIVTHDQEEAMTVASRVAVMDQGKLMQVATPDRIYENPNSVYVADFIGDVNIIQGRATSTGADTYRIDWAEGQPPLTATSASRFADGQTCHLAIRPEKVTISAERPADAVNAVQGKVHDIAYLGNLSTYYVELSNGIIIKAQTANTRRISRRSFTWEDPVWLSWTATAAVLLAD</sequence>
<dbReference type="Proteomes" id="UP000325134">
    <property type="component" value="Unassembled WGS sequence"/>
</dbReference>
<evidence type="ECO:0000256" key="4">
    <source>
        <dbReference type="ARBA" id="ARBA00022741"/>
    </source>
</evidence>
<dbReference type="SMART" id="SM00382">
    <property type="entry name" value="AAA"/>
    <property type="match status" value="1"/>
</dbReference>
<dbReference type="RefSeq" id="WP_149775507.1">
    <property type="nucleotide sequence ID" value="NZ_FQVK01000008.1"/>
</dbReference>
<reference evidence="10 11" key="1">
    <citation type="submission" date="2016-11" db="EMBL/GenBank/DDBJ databases">
        <authorList>
            <person name="Varghese N."/>
            <person name="Submissions S."/>
        </authorList>
    </citation>
    <scope>NUCLEOTIDE SEQUENCE [LARGE SCALE GENOMIC DNA]</scope>
    <source>
        <strain evidence="10 11">DSM 29341</strain>
    </source>
</reference>
<dbReference type="PANTHER" id="PTHR42781:SF5">
    <property type="entry name" value="PUTRESCINE TRANSPORT ATP-BINDING PROTEIN POTG"/>
    <property type="match status" value="1"/>
</dbReference>
<evidence type="ECO:0000256" key="7">
    <source>
        <dbReference type="ARBA" id="ARBA00023136"/>
    </source>
</evidence>
<keyword evidence="2 8" id="KW-1003">Cell membrane</keyword>
<keyword evidence="1 8" id="KW-0813">Transport</keyword>
<accession>A0A1M4WDJ0</accession>
<dbReference type="InterPro" id="IPR003593">
    <property type="entry name" value="AAA+_ATPase"/>
</dbReference>
<evidence type="ECO:0000256" key="3">
    <source>
        <dbReference type="ARBA" id="ARBA00022519"/>
    </source>
</evidence>
<dbReference type="SUPFAM" id="SSF50331">
    <property type="entry name" value="MOP-like"/>
    <property type="match status" value="1"/>
</dbReference>
<keyword evidence="5 8" id="KW-0067">ATP-binding</keyword>
<dbReference type="Gene3D" id="2.40.50.140">
    <property type="entry name" value="Nucleic acid-binding proteins"/>
    <property type="match status" value="1"/>
</dbReference>
<keyword evidence="3" id="KW-0997">Cell inner membrane</keyword>
<evidence type="ECO:0000256" key="1">
    <source>
        <dbReference type="ARBA" id="ARBA00022448"/>
    </source>
</evidence>
<keyword evidence="4 8" id="KW-0547">Nucleotide-binding</keyword>
<dbReference type="PANTHER" id="PTHR42781">
    <property type="entry name" value="SPERMIDINE/PUTRESCINE IMPORT ATP-BINDING PROTEIN POTA"/>
    <property type="match status" value="1"/>
</dbReference>
<dbReference type="NCBIfam" id="TIGR01187">
    <property type="entry name" value="potA"/>
    <property type="match status" value="1"/>
</dbReference>
<keyword evidence="7 8" id="KW-0472">Membrane</keyword>
<dbReference type="GO" id="GO:0005524">
    <property type="term" value="F:ATP binding"/>
    <property type="evidence" value="ECO:0007669"/>
    <property type="project" value="UniProtKB-KW"/>
</dbReference>
<organism evidence="10 11">
    <name type="scientific">Ruegeria intermedia</name>
    <dbReference type="NCBI Taxonomy" id="996115"/>
    <lineage>
        <taxon>Bacteria</taxon>
        <taxon>Pseudomonadati</taxon>
        <taxon>Pseudomonadota</taxon>
        <taxon>Alphaproteobacteria</taxon>
        <taxon>Rhodobacterales</taxon>
        <taxon>Roseobacteraceae</taxon>
        <taxon>Ruegeria</taxon>
    </lineage>
</organism>
<evidence type="ECO:0000256" key="8">
    <source>
        <dbReference type="RuleBase" id="RU364083"/>
    </source>
</evidence>
<gene>
    <name evidence="8" type="primary">potA</name>
    <name evidence="10" type="ORF">SAMN05444279_108100</name>
</gene>
<evidence type="ECO:0000313" key="10">
    <source>
        <dbReference type="EMBL" id="SHE79309.1"/>
    </source>
</evidence>
<dbReference type="SUPFAM" id="SSF52540">
    <property type="entry name" value="P-loop containing nucleoside triphosphate hydrolases"/>
    <property type="match status" value="1"/>
</dbReference>
<comment type="subunit">
    <text evidence="8">The complex is composed of two ATP-binding proteins (PotA), two transmembrane proteins (PotB and PotC) and a solute-binding protein (PotD).</text>
</comment>
<evidence type="ECO:0000259" key="9">
    <source>
        <dbReference type="PROSITE" id="PS50893"/>
    </source>
</evidence>
<dbReference type="InterPro" id="IPR012340">
    <property type="entry name" value="NA-bd_OB-fold"/>
</dbReference>
<dbReference type="FunFam" id="3.40.50.300:FF:000133">
    <property type="entry name" value="Spermidine/putrescine import ATP-binding protein PotA"/>
    <property type="match status" value="1"/>
</dbReference>
<dbReference type="GO" id="GO:0043190">
    <property type="term" value="C:ATP-binding cassette (ABC) transporter complex"/>
    <property type="evidence" value="ECO:0007669"/>
    <property type="project" value="InterPro"/>
</dbReference>
<evidence type="ECO:0000256" key="5">
    <source>
        <dbReference type="ARBA" id="ARBA00022840"/>
    </source>
</evidence>
<dbReference type="EC" id="7.6.2.11" evidence="8"/>
<keyword evidence="11" id="KW-1185">Reference proteome</keyword>
<dbReference type="Gene3D" id="2.40.50.100">
    <property type="match status" value="1"/>
</dbReference>
<dbReference type="InterPro" id="IPR017871">
    <property type="entry name" value="ABC_transporter-like_CS"/>
</dbReference>
<comment type="similarity">
    <text evidence="8">Belongs to the ABC transporter superfamily. Spermidine/putrescine importer (TC 3.A.1.11.1) family.</text>
</comment>
<evidence type="ECO:0000256" key="6">
    <source>
        <dbReference type="ARBA" id="ARBA00022967"/>
    </source>
</evidence>
<dbReference type="InterPro" id="IPR008995">
    <property type="entry name" value="Mo/tungstate-bd_C_term_dom"/>
</dbReference>
<dbReference type="Pfam" id="PF08402">
    <property type="entry name" value="TOBE_2"/>
    <property type="match status" value="1"/>
</dbReference>
<feature type="domain" description="ABC transporter" evidence="9">
    <location>
        <begin position="18"/>
        <end position="248"/>
    </location>
</feature>
<comment type="catalytic activity">
    <reaction evidence="8">
        <text>ATP + H2O + polyamine-[polyamine-binding protein]Side 1 = ADP + phosphate + polyamineSide 2 + [polyamine-binding protein]Side 1.</text>
        <dbReference type="EC" id="7.6.2.11"/>
    </reaction>
</comment>
<dbReference type="InterPro" id="IPR027417">
    <property type="entry name" value="P-loop_NTPase"/>
</dbReference>
<dbReference type="OrthoDB" id="9802264at2"/>
<dbReference type="EMBL" id="FQVK01000008">
    <property type="protein sequence ID" value="SHE79309.1"/>
    <property type="molecule type" value="Genomic_DNA"/>
</dbReference>
<dbReference type="GO" id="GO:0016887">
    <property type="term" value="F:ATP hydrolysis activity"/>
    <property type="evidence" value="ECO:0007669"/>
    <property type="project" value="InterPro"/>
</dbReference>
<dbReference type="GO" id="GO:0015417">
    <property type="term" value="F:ABC-type polyamine transporter activity"/>
    <property type="evidence" value="ECO:0007669"/>
    <property type="project" value="UniProtKB-EC"/>
</dbReference>
<proteinExistence type="inferred from homology"/>
<protein>
    <recommendedName>
        <fullName evidence="8">Spermidine/putrescine import ATP-binding protein PotA</fullName>
        <ecNumber evidence="8">7.6.2.11</ecNumber>
    </recommendedName>
</protein>
<dbReference type="InterPro" id="IPR050093">
    <property type="entry name" value="ABC_SmlMolc_Importer"/>
</dbReference>
<dbReference type="AlphaFoldDB" id="A0A1M4WDJ0"/>
<keyword evidence="6 8" id="KW-1278">Translocase</keyword>
<dbReference type="InterPro" id="IPR013611">
    <property type="entry name" value="Transp-assoc_OB_typ2"/>
</dbReference>
<name>A0A1M4WDJ0_9RHOB</name>
<dbReference type="PROSITE" id="PS50893">
    <property type="entry name" value="ABC_TRANSPORTER_2"/>
    <property type="match status" value="1"/>
</dbReference>
<comment type="function">
    <text evidence="8">Part of the ABC transporter complex PotABCD involved in spermidine/putrescine import. Responsible for energy coupling to the transport system.</text>
</comment>
<evidence type="ECO:0000313" key="11">
    <source>
        <dbReference type="Proteomes" id="UP000325134"/>
    </source>
</evidence>
<dbReference type="InterPro" id="IPR005893">
    <property type="entry name" value="PotA-like"/>
</dbReference>
<evidence type="ECO:0000256" key="2">
    <source>
        <dbReference type="ARBA" id="ARBA00022475"/>
    </source>
</evidence>
<dbReference type="PROSITE" id="PS00211">
    <property type="entry name" value="ABC_TRANSPORTER_1"/>
    <property type="match status" value="1"/>
</dbReference>
<dbReference type="Gene3D" id="3.40.50.300">
    <property type="entry name" value="P-loop containing nucleotide triphosphate hydrolases"/>
    <property type="match status" value="1"/>
</dbReference>
<dbReference type="Pfam" id="PF00005">
    <property type="entry name" value="ABC_tran"/>
    <property type="match status" value="1"/>
</dbReference>